<feature type="domain" description="Rubredoxin-like" evidence="6">
    <location>
        <begin position="156"/>
        <end position="190"/>
    </location>
</feature>
<reference evidence="8 9" key="1">
    <citation type="submission" date="2016-11" db="EMBL/GenBank/DDBJ databases">
        <authorList>
            <person name="Jaros S."/>
            <person name="Januszkiewicz K."/>
            <person name="Wedrychowicz H."/>
        </authorList>
    </citation>
    <scope>NUCLEOTIDE SEQUENCE [LARGE SCALE GENOMIC DNA]</scope>
    <source>
        <strain evidence="8 9">DSM 8605</strain>
    </source>
</reference>
<dbReference type="Gene3D" id="2.20.28.10">
    <property type="match status" value="1"/>
</dbReference>
<dbReference type="SUPFAM" id="SSF47240">
    <property type="entry name" value="Ferritin-like"/>
    <property type="match status" value="1"/>
</dbReference>
<gene>
    <name evidence="8" type="ORF">SAMN02745207_00232</name>
</gene>
<dbReference type="InterPro" id="IPR052364">
    <property type="entry name" value="Rubrerythrin"/>
</dbReference>
<dbReference type="GO" id="GO:0016491">
    <property type="term" value="F:oxidoreductase activity"/>
    <property type="evidence" value="ECO:0007669"/>
    <property type="project" value="InterPro"/>
</dbReference>
<evidence type="ECO:0000256" key="2">
    <source>
        <dbReference type="ARBA" id="ARBA00022448"/>
    </source>
</evidence>
<evidence type="ECO:0000256" key="5">
    <source>
        <dbReference type="ARBA" id="ARBA00023004"/>
    </source>
</evidence>
<dbReference type="RefSeq" id="WP_073336124.1">
    <property type="nucleotide sequence ID" value="NZ_FQXM01000002.1"/>
</dbReference>
<sequence length="196" mass="22271">MKNLQGTKTAENLSASFAGESQARMRYTYYELLAEKDNHKHIASIFRETSENERAHARVFFNHLIKGLGKSHIKVNADYPIAFGTTEDNLLAAAEGEKEEWGNLYPNFAKIATEEGFPEVADSFTEILSIEKGHEKRYLDLLDALKNGTLYKKEAPQYWKCRNCGYIHMGLEAPAVCPACKHPQGFFEVMFNFPIK</sequence>
<evidence type="ECO:0000259" key="6">
    <source>
        <dbReference type="PROSITE" id="PS50903"/>
    </source>
</evidence>
<dbReference type="CDD" id="cd00729">
    <property type="entry name" value="rubredoxin_SM"/>
    <property type="match status" value="1"/>
</dbReference>
<keyword evidence="9" id="KW-1185">Reference proteome</keyword>
<dbReference type="EMBL" id="FQXM01000002">
    <property type="protein sequence ID" value="SHH16223.1"/>
    <property type="molecule type" value="Genomic_DNA"/>
</dbReference>
<dbReference type="InterPro" id="IPR009078">
    <property type="entry name" value="Ferritin-like_SF"/>
</dbReference>
<evidence type="ECO:0000313" key="8">
    <source>
        <dbReference type="EMBL" id="SHH16223.1"/>
    </source>
</evidence>
<organism evidence="8 9">
    <name type="scientific">Clostridium grantii DSM 8605</name>
    <dbReference type="NCBI Taxonomy" id="1121316"/>
    <lineage>
        <taxon>Bacteria</taxon>
        <taxon>Bacillati</taxon>
        <taxon>Bacillota</taxon>
        <taxon>Clostridia</taxon>
        <taxon>Eubacteriales</taxon>
        <taxon>Clostridiaceae</taxon>
        <taxon>Clostridium</taxon>
    </lineage>
</organism>
<proteinExistence type="predicted"/>
<dbReference type="PANTHER" id="PTHR43865:SF1">
    <property type="entry name" value="RUBRERYTHRIN-RELATED"/>
    <property type="match status" value="1"/>
</dbReference>
<dbReference type="PROSITE" id="PS50905">
    <property type="entry name" value="FERRITIN_LIKE"/>
    <property type="match status" value="1"/>
</dbReference>
<dbReference type="Pfam" id="PF02915">
    <property type="entry name" value="Rubrerythrin"/>
    <property type="match status" value="1"/>
</dbReference>
<accession>A0A1M5QRL3</accession>
<dbReference type="InterPro" id="IPR024934">
    <property type="entry name" value="Rubredoxin-like_dom"/>
</dbReference>
<comment type="cofactor">
    <cofactor evidence="1">
        <name>Fe(3+)</name>
        <dbReference type="ChEBI" id="CHEBI:29034"/>
    </cofactor>
</comment>
<dbReference type="Pfam" id="PF21349">
    <property type="entry name" value="RUBY_RBDX"/>
    <property type="match status" value="1"/>
</dbReference>
<dbReference type="AlphaFoldDB" id="A0A1M5QRL3"/>
<keyword evidence="5" id="KW-0408">Iron</keyword>
<dbReference type="OrthoDB" id="9799749at2"/>
<dbReference type="STRING" id="1121316.SAMN02745207_00232"/>
<dbReference type="Gene3D" id="1.20.1260.10">
    <property type="match status" value="1"/>
</dbReference>
<keyword evidence="4" id="KW-0249">Electron transport</keyword>
<dbReference type="PROSITE" id="PS50903">
    <property type="entry name" value="RUBREDOXIN_LIKE"/>
    <property type="match status" value="1"/>
</dbReference>
<dbReference type="InterPro" id="IPR009040">
    <property type="entry name" value="Ferritin-like_diiron"/>
</dbReference>
<evidence type="ECO:0000313" key="9">
    <source>
        <dbReference type="Proteomes" id="UP000184447"/>
    </source>
</evidence>
<dbReference type="InterPro" id="IPR012347">
    <property type="entry name" value="Ferritin-like"/>
</dbReference>
<evidence type="ECO:0000256" key="4">
    <source>
        <dbReference type="ARBA" id="ARBA00022982"/>
    </source>
</evidence>
<keyword evidence="2" id="KW-0813">Transport</keyword>
<dbReference type="InterPro" id="IPR048574">
    <property type="entry name" value="RUBY_RBDX"/>
</dbReference>
<evidence type="ECO:0000259" key="7">
    <source>
        <dbReference type="PROSITE" id="PS50905"/>
    </source>
</evidence>
<dbReference type="PANTHER" id="PTHR43865">
    <property type="entry name" value="RUBRERYTHRIN-RELATED"/>
    <property type="match status" value="1"/>
</dbReference>
<name>A0A1M5QRL3_9CLOT</name>
<protein>
    <submittedName>
        <fullName evidence="8">Rubrerythrin</fullName>
    </submittedName>
</protein>
<dbReference type="Proteomes" id="UP000184447">
    <property type="component" value="Unassembled WGS sequence"/>
</dbReference>
<dbReference type="SUPFAM" id="SSF57802">
    <property type="entry name" value="Rubredoxin-like"/>
    <property type="match status" value="1"/>
</dbReference>
<dbReference type="InterPro" id="IPR003251">
    <property type="entry name" value="Rr_diiron-bd_dom"/>
</dbReference>
<keyword evidence="3" id="KW-0479">Metal-binding</keyword>
<feature type="domain" description="Ferritin-like diiron" evidence="7">
    <location>
        <begin position="3"/>
        <end position="149"/>
    </location>
</feature>
<dbReference type="GO" id="GO:0005506">
    <property type="term" value="F:iron ion binding"/>
    <property type="evidence" value="ECO:0007669"/>
    <property type="project" value="InterPro"/>
</dbReference>
<dbReference type="NCBIfam" id="NF045767">
    <property type="entry name" value="RuberyRbr"/>
    <property type="match status" value="1"/>
</dbReference>
<evidence type="ECO:0000256" key="1">
    <source>
        <dbReference type="ARBA" id="ARBA00001965"/>
    </source>
</evidence>
<dbReference type="CDD" id="cd01041">
    <property type="entry name" value="Rubrerythrin"/>
    <property type="match status" value="1"/>
</dbReference>
<evidence type="ECO:0000256" key="3">
    <source>
        <dbReference type="ARBA" id="ARBA00022723"/>
    </source>
</evidence>